<sequence length="198" mass="22116">MHVHNPPTPTQYQQQTQQQQQYIVQSNGSSLGTPTNTSLSNVQLFTSATSSSPFSNNPATNPQSPIQTLPPHLQQSSSATGTQSAAGTPPMTASNPLLPCNRQPWRPRPPRALPWHPRRAARPPNRQPTMPLSTTWQAPWPRPPLPLPWPISTIRSSSSKPDWHNNTRKQMHRVCTKRQGRARTRASLWANACSWIHV</sequence>
<feature type="compositionally biased region" description="Basic residues" evidence="1">
    <location>
        <begin position="166"/>
        <end position="179"/>
    </location>
</feature>
<organism evidence="2 3">
    <name type="scientific">Catenaria anguillulae PL171</name>
    <dbReference type="NCBI Taxonomy" id="765915"/>
    <lineage>
        <taxon>Eukaryota</taxon>
        <taxon>Fungi</taxon>
        <taxon>Fungi incertae sedis</taxon>
        <taxon>Blastocladiomycota</taxon>
        <taxon>Blastocladiomycetes</taxon>
        <taxon>Blastocladiales</taxon>
        <taxon>Catenariaceae</taxon>
        <taxon>Catenaria</taxon>
    </lineage>
</organism>
<dbReference type="Proteomes" id="UP000193411">
    <property type="component" value="Unassembled WGS sequence"/>
</dbReference>
<gene>
    <name evidence="2" type="ORF">BCR44DRAFT_1026532</name>
</gene>
<feature type="region of interest" description="Disordered" evidence="1">
    <location>
        <begin position="1"/>
        <end position="139"/>
    </location>
</feature>
<dbReference type="AlphaFoldDB" id="A0A1Y2HTA5"/>
<protein>
    <submittedName>
        <fullName evidence="2">Uncharacterized protein</fullName>
    </submittedName>
</protein>
<feature type="compositionally biased region" description="Low complexity" evidence="1">
    <location>
        <begin position="10"/>
        <end position="22"/>
    </location>
</feature>
<feature type="compositionally biased region" description="Low complexity" evidence="1">
    <location>
        <begin position="74"/>
        <end position="88"/>
    </location>
</feature>
<feature type="region of interest" description="Disordered" evidence="1">
    <location>
        <begin position="156"/>
        <end position="179"/>
    </location>
</feature>
<evidence type="ECO:0000313" key="3">
    <source>
        <dbReference type="Proteomes" id="UP000193411"/>
    </source>
</evidence>
<dbReference type="EMBL" id="MCFL01000011">
    <property type="protein sequence ID" value="ORZ37846.1"/>
    <property type="molecule type" value="Genomic_DNA"/>
</dbReference>
<accession>A0A1Y2HTA5</accession>
<proteinExistence type="predicted"/>
<evidence type="ECO:0000256" key="1">
    <source>
        <dbReference type="SAM" id="MobiDB-lite"/>
    </source>
</evidence>
<comment type="caution">
    <text evidence="2">The sequence shown here is derived from an EMBL/GenBank/DDBJ whole genome shotgun (WGS) entry which is preliminary data.</text>
</comment>
<name>A0A1Y2HTA5_9FUNG</name>
<keyword evidence="3" id="KW-1185">Reference proteome</keyword>
<reference evidence="2 3" key="1">
    <citation type="submission" date="2016-07" db="EMBL/GenBank/DDBJ databases">
        <title>Pervasive Adenine N6-methylation of Active Genes in Fungi.</title>
        <authorList>
            <consortium name="DOE Joint Genome Institute"/>
            <person name="Mondo S.J."/>
            <person name="Dannebaum R.O."/>
            <person name="Kuo R.C."/>
            <person name="Labutti K."/>
            <person name="Haridas S."/>
            <person name="Kuo A."/>
            <person name="Salamov A."/>
            <person name="Ahrendt S.R."/>
            <person name="Lipzen A."/>
            <person name="Sullivan W."/>
            <person name="Andreopoulos W.B."/>
            <person name="Clum A."/>
            <person name="Lindquist E."/>
            <person name="Daum C."/>
            <person name="Ramamoorthy G.K."/>
            <person name="Gryganskyi A."/>
            <person name="Culley D."/>
            <person name="Magnuson J.K."/>
            <person name="James T.Y."/>
            <person name="O'Malley M.A."/>
            <person name="Stajich J.E."/>
            <person name="Spatafora J.W."/>
            <person name="Visel A."/>
            <person name="Grigoriev I.V."/>
        </authorList>
    </citation>
    <scope>NUCLEOTIDE SEQUENCE [LARGE SCALE GENOMIC DNA]</scope>
    <source>
        <strain evidence="2 3">PL171</strain>
    </source>
</reference>
<evidence type="ECO:0000313" key="2">
    <source>
        <dbReference type="EMBL" id="ORZ37846.1"/>
    </source>
</evidence>
<feature type="compositionally biased region" description="Polar residues" evidence="1">
    <location>
        <begin position="23"/>
        <end position="67"/>
    </location>
</feature>